<dbReference type="RefSeq" id="WP_215341065.1">
    <property type="nucleotide sequence ID" value="NZ_JAGSGD010000001.1"/>
</dbReference>
<dbReference type="PANTHER" id="PTHR43320:SF2">
    <property type="entry name" value="2-DEHYDRO-3-DEOXYGLUCONOKINASE_2-DEHYDRO-3-DEOXYGALACTONOKINASE"/>
    <property type="match status" value="1"/>
</dbReference>
<gene>
    <name evidence="5" type="ORF">JKL49_13150</name>
</gene>
<organism evidence="5 6">
    <name type="scientific">Phenylobacterium glaciei</name>
    <dbReference type="NCBI Taxonomy" id="2803784"/>
    <lineage>
        <taxon>Bacteria</taxon>
        <taxon>Pseudomonadati</taxon>
        <taxon>Pseudomonadota</taxon>
        <taxon>Alphaproteobacteria</taxon>
        <taxon>Caulobacterales</taxon>
        <taxon>Caulobacteraceae</taxon>
        <taxon>Phenylobacterium</taxon>
    </lineage>
</organism>
<dbReference type="EMBL" id="JAGSGD010000001">
    <property type="protein sequence ID" value="MBR7620335.1"/>
    <property type="molecule type" value="Genomic_DNA"/>
</dbReference>
<dbReference type="CDD" id="cd01166">
    <property type="entry name" value="KdgK"/>
    <property type="match status" value="1"/>
</dbReference>
<dbReference type="InterPro" id="IPR052700">
    <property type="entry name" value="Carb_kinase_PfkB-like"/>
</dbReference>
<proteinExistence type="inferred from homology"/>
<protein>
    <submittedName>
        <fullName evidence="5">Sugar kinase</fullName>
    </submittedName>
</protein>
<feature type="domain" description="Carbohydrate kinase PfkB" evidence="4">
    <location>
        <begin position="7"/>
        <end position="317"/>
    </location>
</feature>
<dbReference type="PANTHER" id="PTHR43320">
    <property type="entry name" value="SUGAR KINASE"/>
    <property type="match status" value="1"/>
</dbReference>
<keyword evidence="6" id="KW-1185">Reference proteome</keyword>
<evidence type="ECO:0000256" key="2">
    <source>
        <dbReference type="ARBA" id="ARBA00022679"/>
    </source>
</evidence>
<dbReference type="InterPro" id="IPR011611">
    <property type="entry name" value="PfkB_dom"/>
</dbReference>
<evidence type="ECO:0000256" key="1">
    <source>
        <dbReference type="ARBA" id="ARBA00010688"/>
    </source>
</evidence>
<evidence type="ECO:0000259" key="4">
    <source>
        <dbReference type="Pfam" id="PF00294"/>
    </source>
</evidence>
<evidence type="ECO:0000313" key="6">
    <source>
        <dbReference type="Proteomes" id="UP000622580"/>
    </source>
</evidence>
<keyword evidence="2" id="KW-0808">Transferase</keyword>
<dbReference type="SUPFAM" id="SSF53613">
    <property type="entry name" value="Ribokinase-like"/>
    <property type="match status" value="1"/>
</dbReference>
<keyword evidence="3 5" id="KW-0418">Kinase</keyword>
<evidence type="ECO:0000313" key="5">
    <source>
        <dbReference type="EMBL" id="MBR7620335.1"/>
    </source>
</evidence>
<dbReference type="Gene3D" id="3.40.1190.20">
    <property type="match status" value="1"/>
</dbReference>
<comment type="similarity">
    <text evidence="1">Belongs to the carbohydrate kinase PfkB family.</text>
</comment>
<reference evidence="5" key="1">
    <citation type="submission" date="2021-04" db="EMBL/GenBank/DDBJ databases">
        <title>Draft genome assembly of strain Phenylobacterium sp. 20VBR1 using MiniION and Illumina platforms.</title>
        <authorList>
            <person name="Thomas F.A."/>
            <person name="Krishnan K.P."/>
            <person name="Sinha R.K."/>
        </authorList>
    </citation>
    <scope>NUCLEOTIDE SEQUENCE</scope>
    <source>
        <strain evidence="5">20VBR1</strain>
    </source>
</reference>
<comment type="caution">
    <text evidence="5">The sequence shown here is derived from an EMBL/GenBank/DDBJ whole genome shotgun (WGS) entry which is preliminary data.</text>
</comment>
<sequence>MSVAGPVVCFGEVLVRLAAPDNELLLQSPTLKVSFGGAEANVGVSLARFGHAARMLSVLPDNGLGHAAVDELRRYGVDTSGIAFTPGRMGLYFLTPGAAQRSSQVLYDRADSAFSRGACAIDWDAGLAGAGWLHVSGVTAAIGPETAKAAVEAVKAARRLGLTVSMDCNYRATLWQAWGGDAPAILGEMLSQADLVFGDHRDIALVLGASFESGQGADGLRRWAADMAFKAWPNLARLACTDRVQHTVNHHELAGFLFSRDGAWRTGSRTMDPIIDRIGGGDAFAAGVIHGLLTGMAEADLLEFAVAAAVLKHATPGDLNLATVADVEAVRSSHSLDVRR</sequence>
<name>A0A941D119_9CAUL</name>
<dbReference type="InterPro" id="IPR029056">
    <property type="entry name" value="Ribokinase-like"/>
</dbReference>
<accession>A0A941D119</accession>
<evidence type="ECO:0000256" key="3">
    <source>
        <dbReference type="ARBA" id="ARBA00022777"/>
    </source>
</evidence>
<dbReference type="AlphaFoldDB" id="A0A941D119"/>
<dbReference type="Pfam" id="PF00294">
    <property type="entry name" value="PfkB"/>
    <property type="match status" value="1"/>
</dbReference>
<dbReference type="Proteomes" id="UP000622580">
    <property type="component" value="Unassembled WGS sequence"/>
</dbReference>
<dbReference type="GO" id="GO:0016301">
    <property type="term" value="F:kinase activity"/>
    <property type="evidence" value="ECO:0007669"/>
    <property type="project" value="UniProtKB-KW"/>
</dbReference>